<protein>
    <submittedName>
        <fullName evidence="1">Uncharacterized protein</fullName>
    </submittedName>
</protein>
<dbReference type="EMBL" id="LXQA011026853">
    <property type="protein sequence ID" value="MCI81756.1"/>
    <property type="molecule type" value="Genomic_DNA"/>
</dbReference>
<accession>A0A392V0G8</accession>
<sequence>MLNKLEMSIPFAEALEQMPKYAKLMKELLTKKRKPLEDETVDMTE</sequence>
<comment type="caution">
    <text evidence="1">The sequence shown here is derived from an EMBL/GenBank/DDBJ whole genome shotgun (WGS) entry which is preliminary data.</text>
</comment>
<name>A0A392V0G8_9FABA</name>
<organism evidence="1 2">
    <name type="scientific">Trifolium medium</name>
    <dbReference type="NCBI Taxonomy" id="97028"/>
    <lineage>
        <taxon>Eukaryota</taxon>
        <taxon>Viridiplantae</taxon>
        <taxon>Streptophyta</taxon>
        <taxon>Embryophyta</taxon>
        <taxon>Tracheophyta</taxon>
        <taxon>Spermatophyta</taxon>
        <taxon>Magnoliopsida</taxon>
        <taxon>eudicotyledons</taxon>
        <taxon>Gunneridae</taxon>
        <taxon>Pentapetalae</taxon>
        <taxon>rosids</taxon>
        <taxon>fabids</taxon>
        <taxon>Fabales</taxon>
        <taxon>Fabaceae</taxon>
        <taxon>Papilionoideae</taxon>
        <taxon>50 kb inversion clade</taxon>
        <taxon>NPAAA clade</taxon>
        <taxon>Hologalegina</taxon>
        <taxon>IRL clade</taxon>
        <taxon>Trifolieae</taxon>
        <taxon>Trifolium</taxon>
    </lineage>
</organism>
<dbReference type="Proteomes" id="UP000265520">
    <property type="component" value="Unassembled WGS sequence"/>
</dbReference>
<reference evidence="1 2" key="1">
    <citation type="journal article" date="2018" name="Front. Plant Sci.">
        <title>Red Clover (Trifolium pratense) and Zigzag Clover (T. medium) - A Picture of Genomic Similarities and Differences.</title>
        <authorList>
            <person name="Dluhosova J."/>
            <person name="Istvanek J."/>
            <person name="Nedelnik J."/>
            <person name="Repkova J."/>
        </authorList>
    </citation>
    <scope>NUCLEOTIDE SEQUENCE [LARGE SCALE GENOMIC DNA]</scope>
    <source>
        <strain evidence="2">cv. 10/8</strain>
        <tissue evidence="1">Leaf</tissue>
    </source>
</reference>
<keyword evidence="2" id="KW-1185">Reference proteome</keyword>
<evidence type="ECO:0000313" key="1">
    <source>
        <dbReference type="EMBL" id="MCI81756.1"/>
    </source>
</evidence>
<evidence type="ECO:0000313" key="2">
    <source>
        <dbReference type="Proteomes" id="UP000265520"/>
    </source>
</evidence>
<dbReference type="AlphaFoldDB" id="A0A392V0G8"/>
<proteinExistence type="predicted"/>
<feature type="non-terminal residue" evidence="1">
    <location>
        <position position="45"/>
    </location>
</feature>